<keyword evidence="1" id="KW-1133">Transmembrane helix</keyword>
<evidence type="ECO:0000256" key="1">
    <source>
        <dbReference type="SAM" id="Phobius"/>
    </source>
</evidence>
<dbReference type="Pfam" id="PF13387">
    <property type="entry name" value="Lnb_N"/>
    <property type="match status" value="1"/>
</dbReference>
<evidence type="ECO:0000313" key="5">
    <source>
        <dbReference type="Proteomes" id="UP000541352"/>
    </source>
</evidence>
<sequence>MKSLLSYQGNRSFQFPVSSLGFAVSELLFLSYRRRRYLTPSVFSLFAVCCLLTASTLSAQTLTKEAKISLVTIAPGNSVFEGSGFGHSSLWVSDPANGINKNYNYGTFTFQTGNFLLKFVQGTLPYTISVIPMEYVVPHYEAERRDMTEQVLNLSQMQKQRLYDFLENNALPQNREYQYRFFFDNCSTRLRDALTAACGDSLVYYNKPIEGEAKSFREWMNDYLVEKPWERFLMNLALGLPSDDVATPMQEMYLPYNLMHHFDKAKVGGKPLVSATQPLVVTNFSHMAQRSQPWYLSPLFLLILLVLGTIWHTRRQQQQVKIGYTFDKILFTVVGLMGWVLFGLATATNHGVTAWNPHILWMLPLHLPLAFFFASVQQGGWVLKYLQITFGLVGLYLLIVAVGSVIKGSFVGMPVEAWLLIFCLVHRLFFLLKTKR</sequence>
<evidence type="ECO:0000259" key="2">
    <source>
        <dbReference type="Pfam" id="PF13387"/>
    </source>
</evidence>
<feature type="transmembrane region" description="Helical" evidence="1">
    <location>
        <begin position="42"/>
        <end position="62"/>
    </location>
</feature>
<evidence type="ECO:0008006" key="6">
    <source>
        <dbReference type="Google" id="ProtNLM"/>
    </source>
</evidence>
<reference evidence="4 5" key="1">
    <citation type="submission" date="2020-08" db="EMBL/GenBank/DDBJ databases">
        <title>Genomic Encyclopedia of Type Strains, Phase IV (KMG-IV): sequencing the most valuable type-strain genomes for metagenomic binning, comparative biology and taxonomic classification.</title>
        <authorList>
            <person name="Goeker M."/>
        </authorList>
    </citation>
    <scope>NUCLEOTIDE SEQUENCE [LARGE SCALE GENOMIC DNA]</scope>
    <source>
        <strain evidence="4 5">DSM 17976</strain>
    </source>
</reference>
<dbReference type="Pfam" id="PF25221">
    <property type="entry name" value="5TMH_Lnb"/>
    <property type="match status" value="1"/>
</dbReference>
<evidence type="ECO:0000313" key="4">
    <source>
        <dbReference type="EMBL" id="MBB3839948.1"/>
    </source>
</evidence>
<keyword evidence="5" id="KW-1185">Reference proteome</keyword>
<feature type="domain" description="Lnb N-terminal periplasmic" evidence="2">
    <location>
        <begin position="64"/>
        <end position="199"/>
    </location>
</feature>
<keyword evidence="1" id="KW-0472">Membrane</keyword>
<feature type="transmembrane region" description="Helical" evidence="1">
    <location>
        <begin position="294"/>
        <end position="313"/>
    </location>
</feature>
<comment type="caution">
    <text evidence="4">The sequence shown here is derived from an EMBL/GenBank/DDBJ whole genome shotgun (WGS) entry which is preliminary data.</text>
</comment>
<dbReference type="InterPro" id="IPR025178">
    <property type="entry name" value="Lnb_N"/>
</dbReference>
<feature type="transmembrane region" description="Helical" evidence="1">
    <location>
        <begin position="325"/>
        <end position="347"/>
    </location>
</feature>
<protein>
    <recommendedName>
        <fullName evidence="6">DUF4105 domain-containing protein</fullName>
    </recommendedName>
</protein>
<feature type="transmembrane region" description="Helical" evidence="1">
    <location>
        <begin position="388"/>
        <end position="406"/>
    </location>
</feature>
<proteinExistence type="predicted"/>
<dbReference type="InterPro" id="IPR057436">
    <property type="entry name" value="5TMH_Lnb"/>
</dbReference>
<accession>A0A7W5ZN74</accession>
<dbReference type="AlphaFoldDB" id="A0A7W5ZN74"/>
<evidence type="ECO:0000259" key="3">
    <source>
        <dbReference type="Pfam" id="PF25221"/>
    </source>
</evidence>
<dbReference type="EMBL" id="JACIBY010000008">
    <property type="protein sequence ID" value="MBB3839948.1"/>
    <property type="molecule type" value="Genomic_DNA"/>
</dbReference>
<dbReference type="Proteomes" id="UP000541352">
    <property type="component" value="Unassembled WGS sequence"/>
</dbReference>
<name>A0A7W5ZN74_9BACT</name>
<feature type="transmembrane region" description="Helical" evidence="1">
    <location>
        <begin position="412"/>
        <end position="432"/>
    </location>
</feature>
<gene>
    <name evidence="4" type="ORF">FHS57_003959</name>
</gene>
<dbReference type="RefSeq" id="WP_183976629.1">
    <property type="nucleotide sequence ID" value="NZ_JACIBY010000008.1"/>
</dbReference>
<organism evidence="4 5">
    <name type="scientific">Runella defluvii</name>
    <dbReference type="NCBI Taxonomy" id="370973"/>
    <lineage>
        <taxon>Bacteria</taxon>
        <taxon>Pseudomonadati</taxon>
        <taxon>Bacteroidota</taxon>
        <taxon>Cytophagia</taxon>
        <taxon>Cytophagales</taxon>
        <taxon>Spirosomataceae</taxon>
        <taxon>Runella</taxon>
    </lineage>
</organism>
<feature type="transmembrane region" description="Helical" evidence="1">
    <location>
        <begin position="359"/>
        <end position="376"/>
    </location>
</feature>
<feature type="transmembrane region" description="Helical" evidence="1">
    <location>
        <begin position="12"/>
        <end position="30"/>
    </location>
</feature>
<keyword evidence="1" id="KW-0812">Transmembrane</keyword>
<feature type="domain" description="Lnb-like transmembrane" evidence="3">
    <location>
        <begin position="292"/>
        <end position="430"/>
    </location>
</feature>